<dbReference type="InterPro" id="IPR027246">
    <property type="entry name" value="Porin_Euk/Tom40"/>
</dbReference>
<dbReference type="GO" id="GO:0005741">
    <property type="term" value="C:mitochondrial outer membrane"/>
    <property type="evidence" value="ECO:0007669"/>
    <property type="project" value="UniProtKB-SubCell"/>
</dbReference>
<dbReference type="PANTHER" id="PTHR11743">
    <property type="entry name" value="VOLTAGE-DEPENDENT ANION-SELECTIVE CHANNEL"/>
    <property type="match status" value="1"/>
</dbReference>
<name>A0ABD2KBX4_HETSC</name>
<evidence type="ECO:0000256" key="7">
    <source>
        <dbReference type="ARBA" id="ARBA00023065"/>
    </source>
</evidence>
<dbReference type="Proteomes" id="UP001620645">
    <property type="component" value="Unassembled WGS sequence"/>
</dbReference>
<evidence type="ECO:0000256" key="4">
    <source>
        <dbReference type="ARBA" id="ARBA00022452"/>
    </source>
</evidence>
<evidence type="ECO:0008006" key="13">
    <source>
        <dbReference type="Google" id="ProtNLM"/>
    </source>
</evidence>
<dbReference type="GO" id="GO:0006811">
    <property type="term" value="P:monoatomic ion transport"/>
    <property type="evidence" value="ECO:0007669"/>
    <property type="project" value="UniProtKB-KW"/>
</dbReference>
<keyword evidence="9" id="KW-0496">Mitochondrion</keyword>
<keyword evidence="4" id="KW-1134">Transmembrane beta strand</keyword>
<dbReference type="InterPro" id="IPR001925">
    <property type="entry name" value="Porin_Euk"/>
</dbReference>
<dbReference type="PRINTS" id="PR00185">
    <property type="entry name" value="EUKARYTPORIN"/>
</dbReference>
<keyword evidence="10" id="KW-0472">Membrane</keyword>
<accession>A0ABD2KBX4</accession>
<dbReference type="FunFam" id="2.40.160.10:FF:000012">
    <property type="entry name" value="Voltage-dependent anion-selective channel"/>
    <property type="match status" value="1"/>
</dbReference>
<evidence type="ECO:0000256" key="1">
    <source>
        <dbReference type="ARBA" id="ARBA00004294"/>
    </source>
</evidence>
<dbReference type="Gene3D" id="2.40.160.10">
    <property type="entry name" value="Porin"/>
    <property type="match status" value="1"/>
</dbReference>
<sequence>MAPPKFSDLGKSAKDLFSKGYAHGFMKLDVTSDVAPTVQFKTSAAHDLNSQKLDGNLEVKYKILEHGLTITEKWKTDNQLTNVLELKDKVLRGLKLTVETAFKPHVEGSRHAIAKADWANDAFHVNGDLTLFGGPLFTGSFVAKMSNDWLVGAQLKANLEQGTVGPTAISIGRKTAEYSLHSHTTDGTDFGASLYHRVHQNLEYGVQMGWKTGDAMASWAVATKYNMSPELTLRAKMDHNSLVSVSAVHNLNGTLKLTLSSHFAMAAFPDAQNKFGFGLEYCPGGTCCAKDKEDA</sequence>
<reference evidence="11 12" key="1">
    <citation type="submission" date="2024-10" db="EMBL/GenBank/DDBJ databases">
        <authorList>
            <person name="Kim D."/>
        </authorList>
    </citation>
    <scope>NUCLEOTIDE SEQUENCE [LARGE SCALE GENOMIC DNA]</scope>
    <source>
        <strain evidence="11">Taebaek</strain>
    </source>
</reference>
<evidence type="ECO:0000256" key="6">
    <source>
        <dbReference type="ARBA" id="ARBA00022787"/>
    </source>
</evidence>
<comment type="subcellular location">
    <subcellularLocation>
        <location evidence="1">Mitochondrion outer membrane</location>
    </subcellularLocation>
</comment>
<evidence type="ECO:0000256" key="3">
    <source>
        <dbReference type="ARBA" id="ARBA00022448"/>
    </source>
</evidence>
<proteinExistence type="inferred from homology"/>
<keyword evidence="7" id="KW-0406">Ion transport</keyword>
<dbReference type="CDD" id="cd07306">
    <property type="entry name" value="Porin3_VDAC"/>
    <property type="match status" value="1"/>
</dbReference>
<keyword evidence="6" id="KW-1000">Mitochondrion outer membrane</keyword>
<evidence type="ECO:0000256" key="2">
    <source>
        <dbReference type="ARBA" id="ARBA00007780"/>
    </source>
</evidence>
<comment type="similarity">
    <text evidence="2">Belongs to the eukaryotic mitochondrial porin family.</text>
</comment>
<evidence type="ECO:0000256" key="9">
    <source>
        <dbReference type="ARBA" id="ARBA00023128"/>
    </source>
</evidence>
<evidence type="ECO:0000313" key="11">
    <source>
        <dbReference type="EMBL" id="KAL3100411.1"/>
    </source>
</evidence>
<gene>
    <name evidence="11" type="ORF">niasHS_001714</name>
</gene>
<keyword evidence="5" id="KW-0812">Transmembrane</keyword>
<dbReference type="InterPro" id="IPR023614">
    <property type="entry name" value="Porin_dom_sf"/>
</dbReference>
<evidence type="ECO:0000256" key="5">
    <source>
        <dbReference type="ARBA" id="ARBA00022692"/>
    </source>
</evidence>
<dbReference type="GO" id="GO:0046930">
    <property type="term" value="C:pore complex"/>
    <property type="evidence" value="ECO:0007669"/>
    <property type="project" value="UniProtKB-KW"/>
</dbReference>
<dbReference type="PANTHER" id="PTHR11743:SF70">
    <property type="entry name" value="GH26960P-RELATED"/>
    <property type="match status" value="1"/>
</dbReference>
<evidence type="ECO:0000256" key="8">
    <source>
        <dbReference type="ARBA" id="ARBA00023114"/>
    </source>
</evidence>
<protein>
    <recommendedName>
        <fullName evidence="13">Voltage-dependent anion-selective channel protein 3</fullName>
    </recommendedName>
</protein>
<dbReference type="EMBL" id="JBICCN010000031">
    <property type="protein sequence ID" value="KAL3100411.1"/>
    <property type="molecule type" value="Genomic_DNA"/>
</dbReference>
<keyword evidence="12" id="KW-1185">Reference proteome</keyword>
<dbReference type="GO" id="GO:0015288">
    <property type="term" value="F:porin activity"/>
    <property type="evidence" value="ECO:0007669"/>
    <property type="project" value="UniProtKB-KW"/>
</dbReference>
<keyword evidence="8" id="KW-0626">Porin</keyword>
<dbReference type="AlphaFoldDB" id="A0ABD2KBX4"/>
<keyword evidence="3" id="KW-0813">Transport</keyword>
<dbReference type="Pfam" id="PF01459">
    <property type="entry name" value="Porin_3"/>
    <property type="match status" value="1"/>
</dbReference>
<comment type="caution">
    <text evidence="11">The sequence shown here is derived from an EMBL/GenBank/DDBJ whole genome shotgun (WGS) entry which is preliminary data.</text>
</comment>
<evidence type="ECO:0000313" key="12">
    <source>
        <dbReference type="Proteomes" id="UP001620645"/>
    </source>
</evidence>
<evidence type="ECO:0000256" key="10">
    <source>
        <dbReference type="ARBA" id="ARBA00023136"/>
    </source>
</evidence>
<organism evidence="11 12">
    <name type="scientific">Heterodera schachtii</name>
    <name type="common">Sugarbeet cyst nematode worm</name>
    <name type="synonym">Tylenchus schachtii</name>
    <dbReference type="NCBI Taxonomy" id="97005"/>
    <lineage>
        <taxon>Eukaryota</taxon>
        <taxon>Metazoa</taxon>
        <taxon>Ecdysozoa</taxon>
        <taxon>Nematoda</taxon>
        <taxon>Chromadorea</taxon>
        <taxon>Rhabditida</taxon>
        <taxon>Tylenchina</taxon>
        <taxon>Tylenchomorpha</taxon>
        <taxon>Tylenchoidea</taxon>
        <taxon>Heteroderidae</taxon>
        <taxon>Heteroderinae</taxon>
        <taxon>Heterodera</taxon>
    </lineage>
</organism>